<evidence type="ECO:0000313" key="1">
    <source>
        <dbReference type="EMBL" id="MBW0539153.1"/>
    </source>
</evidence>
<gene>
    <name evidence="1" type="ORF">O181_078868</name>
</gene>
<accession>A0A9Q3IF18</accession>
<dbReference type="Proteomes" id="UP000765509">
    <property type="component" value="Unassembled WGS sequence"/>
</dbReference>
<reference evidence="1" key="1">
    <citation type="submission" date="2021-03" db="EMBL/GenBank/DDBJ databases">
        <title>Draft genome sequence of rust myrtle Austropuccinia psidii MF-1, a brazilian biotype.</title>
        <authorList>
            <person name="Quecine M.C."/>
            <person name="Pachon D.M.R."/>
            <person name="Bonatelli M.L."/>
            <person name="Correr F.H."/>
            <person name="Franceschini L.M."/>
            <person name="Leite T.F."/>
            <person name="Margarido G.R.A."/>
            <person name="Almeida C.A."/>
            <person name="Ferrarezi J.A."/>
            <person name="Labate C.A."/>
        </authorList>
    </citation>
    <scope>NUCLEOTIDE SEQUENCE</scope>
    <source>
        <strain evidence="1">MF-1</strain>
    </source>
</reference>
<organism evidence="1 2">
    <name type="scientific">Austropuccinia psidii MF-1</name>
    <dbReference type="NCBI Taxonomy" id="1389203"/>
    <lineage>
        <taxon>Eukaryota</taxon>
        <taxon>Fungi</taxon>
        <taxon>Dikarya</taxon>
        <taxon>Basidiomycota</taxon>
        <taxon>Pucciniomycotina</taxon>
        <taxon>Pucciniomycetes</taxon>
        <taxon>Pucciniales</taxon>
        <taxon>Sphaerophragmiaceae</taxon>
        <taxon>Austropuccinia</taxon>
    </lineage>
</organism>
<dbReference type="OrthoDB" id="3264316at2759"/>
<protein>
    <submittedName>
        <fullName evidence="1">Uncharacterized protein</fullName>
    </submittedName>
</protein>
<proteinExistence type="predicted"/>
<evidence type="ECO:0000313" key="2">
    <source>
        <dbReference type="Proteomes" id="UP000765509"/>
    </source>
</evidence>
<sequence length="179" mass="20077">MKMPSSDNLSEPDNFNLLKHLKQPPIKASYDVLHSQDDELLSYLQNEHPMAKGKHIINYWKVRVLSLMNAGETLINFTNFPASDCLWGLSKTRKGGTQIFKHSGVFGLCRMGFSHSDPKLRLDRIPTPDHFLHRCLGFPAISHSSISESCGLLSEISQAKAGKRSTANGQQRWELAQST</sequence>
<comment type="caution">
    <text evidence="1">The sequence shown here is derived from an EMBL/GenBank/DDBJ whole genome shotgun (WGS) entry which is preliminary data.</text>
</comment>
<dbReference type="AlphaFoldDB" id="A0A9Q3IF18"/>
<dbReference type="EMBL" id="AVOT02043749">
    <property type="protein sequence ID" value="MBW0539153.1"/>
    <property type="molecule type" value="Genomic_DNA"/>
</dbReference>
<keyword evidence="2" id="KW-1185">Reference proteome</keyword>
<name>A0A9Q3IF18_9BASI</name>